<keyword evidence="2" id="KW-0378">Hydrolase</keyword>
<dbReference type="Proteomes" id="UP001500575">
    <property type="component" value="Unassembled WGS sequence"/>
</dbReference>
<proteinExistence type="inferred from homology"/>
<dbReference type="PRINTS" id="PR00793">
    <property type="entry name" value="PROAMNOPTASE"/>
</dbReference>
<evidence type="ECO:0000313" key="5">
    <source>
        <dbReference type="Proteomes" id="UP001500575"/>
    </source>
</evidence>
<dbReference type="SUPFAM" id="SSF53474">
    <property type="entry name" value="alpha/beta-Hydrolases"/>
    <property type="match status" value="1"/>
</dbReference>
<dbReference type="InterPro" id="IPR000073">
    <property type="entry name" value="AB_hydrolase_1"/>
</dbReference>
<evidence type="ECO:0000313" key="4">
    <source>
        <dbReference type="EMBL" id="GAA2126655.1"/>
    </source>
</evidence>
<evidence type="ECO:0000256" key="1">
    <source>
        <dbReference type="ARBA" id="ARBA00010088"/>
    </source>
</evidence>
<organism evidence="4 5">
    <name type="scientific">Nocardioides bigeumensis</name>
    <dbReference type="NCBI Taxonomy" id="433657"/>
    <lineage>
        <taxon>Bacteria</taxon>
        <taxon>Bacillati</taxon>
        <taxon>Actinomycetota</taxon>
        <taxon>Actinomycetes</taxon>
        <taxon>Propionibacteriales</taxon>
        <taxon>Nocardioidaceae</taxon>
        <taxon>Nocardioides</taxon>
    </lineage>
</organism>
<reference evidence="4 5" key="1">
    <citation type="journal article" date="2019" name="Int. J. Syst. Evol. Microbiol.">
        <title>The Global Catalogue of Microorganisms (GCM) 10K type strain sequencing project: providing services to taxonomists for standard genome sequencing and annotation.</title>
        <authorList>
            <consortium name="The Broad Institute Genomics Platform"/>
            <consortium name="The Broad Institute Genome Sequencing Center for Infectious Disease"/>
            <person name="Wu L."/>
            <person name="Ma J."/>
        </authorList>
    </citation>
    <scope>NUCLEOTIDE SEQUENCE [LARGE SCALE GENOMIC DNA]</scope>
    <source>
        <strain evidence="4 5">JCM 16021</strain>
    </source>
</reference>
<dbReference type="PANTHER" id="PTHR43798">
    <property type="entry name" value="MONOACYLGLYCEROL LIPASE"/>
    <property type="match status" value="1"/>
</dbReference>
<dbReference type="RefSeq" id="WP_344304117.1">
    <property type="nucleotide sequence ID" value="NZ_BAAAQQ010000012.1"/>
</dbReference>
<sequence length="279" mass="29079">MTVERFEVLVEGGALAGTVQGEGPRVLLLHGGPGLPDYLDGLLPELDGLRVARYQQRGLAPSTAREPFDVAVQVADVVAVLDELGWESPAIVGHSWGGHLLMHVLAAEPGRVGAALVVEPLGAVGDGGGEEFGAELERRLPEDVRARAVEIDQRAMVGEASAEEALESLLLMWPAYFSAWEAAPPAPDIHIGAEAYAGTMMSIAAELPHLAGRLTGCRVPTRFVHGAMSPMPLTASTDSAAVLGAEVDVVDGVGHFVWIEAPGAVRRSLDALLADAGLG</sequence>
<dbReference type="InterPro" id="IPR002410">
    <property type="entry name" value="Peptidase_S33"/>
</dbReference>
<dbReference type="InterPro" id="IPR029058">
    <property type="entry name" value="AB_hydrolase_fold"/>
</dbReference>
<evidence type="ECO:0000259" key="3">
    <source>
        <dbReference type="Pfam" id="PF00561"/>
    </source>
</evidence>
<dbReference type="Pfam" id="PF00561">
    <property type="entry name" value="Abhydrolase_1"/>
    <property type="match status" value="1"/>
</dbReference>
<dbReference type="Gene3D" id="3.40.50.1820">
    <property type="entry name" value="alpha/beta hydrolase"/>
    <property type="match status" value="1"/>
</dbReference>
<comment type="similarity">
    <text evidence="1">Belongs to the peptidase S33 family.</text>
</comment>
<dbReference type="InterPro" id="IPR050266">
    <property type="entry name" value="AB_hydrolase_sf"/>
</dbReference>
<dbReference type="EMBL" id="BAAAQQ010000012">
    <property type="protein sequence ID" value="GAA2126655.1"/>
    <property type="molecule type" value="Genomic_DNA"/>
</dbReference>
<protein>
    <recommendedName>
        <fullName evidence="3">AB hydrolase-1 domain-containing protein</fullName>
    </recommendedName>
</protein>
<accession>A0ABN2YFG7</accession>
<dbReference type="PANTHER" id="PTHR43798:SF33">
    <property type="entry name" value="HYDROLASE, PUTATIVE (AFU_ORTHOLOGUE AFUA_2G14860)-RELATED"/>
    <property type="match status" value="1"/>
</dbReference>
<feature type="domain" description="AB hydrolase-1" evidence="3">
    <location>
        <begin position="24"/>
        <end position="120"/>
    </location>
</feature>
<name>A0ABN2YFG7_9ACTN</name>
<evidence type="ECO:0000256" key="2">
    <source>
        <dbReference type="ARBA" id="ARBA00022801"/>
    </source>
</evidence>
<gene>
    <name evidence="4" type="ORF">GCM10009843_25320</name>
</gene>
<keyword evidence="5" id="KW-1185">Reference proteome</keyword>
<comment type="caution">
    <text evidence="4">The sequence shown here is derived from an EMBL/GenBank/DDBJ whole genome shotgun (WGS) entry which is preliminary data.</text>
</comment>